<gene>
    <name evidence="1" type="primary">Acey_s0013.g2098</name>
    <name evidence="1" type="ORF">Y032_0013g2098</name>
</gene>
<organism evidence="1 2">
    <name type="scientific">Ancylostoma ceylanicum</name>
    <dbReference type="NCBI Taxonomy" id="53326"/>
    <lineage>
        <taxon>Eukaryota</taxon>
        <taxon>Metazoa</taxon>
        <taxon>Ecdysozoa</taxon>
        <taxon>Nematoda</taxon>
        <taxon>Chromadorea</taxon>
        <taxon>Rhabditida</taxon>
        <taxon>Rhabditina</taxon>
        <taxon>Rhabditomorpha</taxon>
        <taxon>Strongyloidea</taxon>
        <taxon>Ancylostomatidae</taxon>
        <taxon>Ancylostomatinae</taxon>
        <taxon>Ancylostoma</taxon>
    </lineage>
</organism>
<protein>
    <submittedName>
        <fullName evidence="1">Uncharacterized protein</fullName>
    </submittedName>
</protein>
<keyword evidence="2" id="KW-1185">Reference proteome</keyword>
<sequence>MFGSNPVGTGHCTILHRHGGMLDFKRENRKDDLSILPEMVWRKVDMAVEEVRVEVVDDLLHQGAARGGH</sequence>
<comment type="caution">
    <text evidence="1">The sequence shown here is derived from an EMBL/GenBank/DDBJ whole genome shotgun (WGS) entry which is preliminary data.</text>
</comment>
<evidence type="ECO:0000313" key="2">
    <source>
        <dbReference type="Proteomes" id="UP000024635"/>
    </source>
</evidence>
<reference evidence="2" key="1">
    <citation type="journal article" date="2015" name="Nat. Genet.">
        <title>The genome and transcriptome of the zoonotic hookworm Ancylostoma ceylanicum identify infection-specific gene families.</title>
        <authorList>
            <person name="Schwarz E.M."/>
            <person name="Hu Y."/>
            <person name="Antoshechkin I."/>
            <person name="Miller M.M."/>
            <person name="Sternberg P.W."/>
            <person name="Aroian R.V."/>
        </authorList>
    </citation>
    <scope>NUCLEOTIDE SEQUENCE</scope>
    <source>
        <strain evidence="2">HY135</strain>
    </source>
</reference>
<accession>A0A016VCJ5</accession>
<proteinExistence type="predicted"/>
<dbReference type="Proteomes" id="UP000024635">
    <property type="component" value="Unassembled WGS sequence"/>
</dbReference>
<evidence type="ECO:0000313" key="1">
    <source>
        <dbReference type="EMBL" id="EYC24767.1"/>
    </source>
</evidence>
<dbReference type="AlphaFoldDB" id="A0A016VCJ5"/>
<dbReference type="EMBL" id="JARK01001349">
    <property type="protein sequence ID" value="EYC24767.1"/>
    <property type="molecule type" value="Genomic_DNA"/>
</dbReference>
<dbReference type="OrthoDB" id="10545338at2759"/>
<name>A0A016VCJ5_9BILA</name>